<accession>A0ABS0P9I3</accession>
<dbReference type="Proteomes" id="UP001194539">
    <property type="component" value="Unassembled WGS sequence"/>
</dbReference>
<reference evidence="1 2" key="1">
    <citation type="submission" date="2020-07" db="EMBL/GenBank/DDBJ databases">
        <title>Bradyrhizobium diversity isolated from nodules of indigenous legumes of Western Australia.</title>
        <authorList>
            <person name="Klepa M.S."/>
        </authorList>
    </citation>
    <scope>NUCLEOTIDE SEQUENCE [LARGE SCALE GENOMIC DNA]</scope>
    <source>
        <strain evidence="1 2">CNPSo 4019</strain>
    </source>
</reference>
<gene>
    <name evidence="1" type="ORF">H1B27_27240</name>
</gene>
<dbReference type="EMBL" id="JACEGD010000027">
    <property type="protein sequence ID" value="MBH5389950.1"/>
    <property type="molecule type" value="Genomic_DNA"/>
</dbReference>
<dbReference type="RefSeq" id="WP_197968195.1">
    <property type="nucleotide sequence ID" value="NZ_JACEGD010000027.1"/>
</dbReference>
<evidence type="ECO:0008006" key="3">
    <source>
        <dbReference type="Google" id="ProtNLM"/>
    </source>
</evidence>
<evidence type="ECO:0000313" key="2">
    <source>
        <dbReference type="Proteomes" id="UP001194539"/>
    </source>
</evidence>
<dbReference type="PANTHER" id="PTHR37292">
    <property type="entry name" value="VNG6097C"/>
    <property type="match status" value="1"/>
</dbReference>
<comment type="caution">
    <text evidence="1">The sequence shown here is derived from an EMBL/GenBank/DDBJ whole genome shotgun (WGS) entry which is preliminary data.</text>
</comment>
<organism evidence="1 2">
    <name type="scientific">Bradyrhizobium diversitatis</name>
    <dbReference type="NCBI Taxonomy" id="2755406"/>
    <lineage>
        <taxon>Bacteria</taxon>
        <taxon>Pseudomonadati</taxon>
        <taxon>Pseudomonadota</taxon>
        <taxon>Alphaproteobacteria</taxon>
        <taxon>Hyphomicrobiales</taxon>
        <taxon>Nitrobacteraceae</taxon>
        <taxon>Bradyrhizobium</taxon>
    </lineage>
</organism>
<proteinExistence type="predicted"/>
<keyword evidence="2" id="KW-1185">Reference proteome</keyword>
<protein>
    <recommendedName>
        <fullName evidence="3">DUF1524 domain-containing protein</fullName>
    </recommendedName>
</protein>
<dbReference type="PANTHER" id="PTHR37292:SF2">
    <property type="entry name" value="DUF262 DOMAIN-CONTAINING PROTEIN"/>
    <property type="match status" value="1"/>
</dbReference>
<sequence>MITRSLPDGLKGERREAKFENVRRLMQYEIPAVHMRDFSFDQAVEAFTRINTLGVKLKTEDIASARVAAKHTGFIADEVAPFVAELKGEGFSRLNVMHLFRACAFVALPDGRSRTPLHELSRSEVASAWSATKRATKEAMALIRNEFGLVNMDILWSGALLVPVIALCASRGVRNRDPRGVAGWLAMAALLHRYSKSSETALDQDLRACRSDDPIGKLLTNVRRDAGAFGAIANDFRGALNDKGALFAAYIACRHRGLRDLFSGSPILLQANVDRHHILPRAQFEESSRGKADAVANIAFISGEANRNVGAASPDVYLRKLKRETLESQCIPLDVSLWDVDKAEEFWAARRVLLAEAFNGFLREMLPGRRILQ</sequence>
<evidence type="ECO:0000313" key="1">
    <source>
        <dbReference type="EMBL" id="MBH5389950.1"/>
    </source>
</evidence>
<name>A0ABS0P9I3_9BRAD</name>